<dbReference type="OrthoDB" id="5427070at2759"/>
<feature type="region of interest" description="Disordered" evidence="1">
    <location>
        <begin position="167"/>
        <end position="222"/>
    </location>
</feature>
<evidence type="ECO:0000256" key="1">
    <source>
        <dbReference type="SAM" id="MobiDB-lite"/>
    </source>
</evidence>
<dbReference type="Proteomes" id="UP000799441">
    <property type="component" value="Unassembled WGS sequence"/>
</dbReference>
<feature type="transmembrane region" description="Helical" evidence="2">
    <location>
        <begin position="57"/>
        <end position="79"/>
    </location>
</feature>
<dbReference type="AlphaFoldDB" id="A0A9P4UMC0"/>
<evidence type="ECO:0000313" key="3">
    <source>
        <dbReference type="EMBL" id="KAF2717810.1"/>
    </source>
</evidence>
<feature type="region of interest" description="Disordered" evidence="1">
    <location>
        <begin position="124"/>
        <end position="148"/>
    </location>
</feature>
<keyword evidence="2" id="KW-1133">Transmembrane helix</keyword>
<name>A0A9P4UMC0_9PEZI</name>
<proteinExistence type="predicted"/>
<evidence type="ECO:0000256" key="2">
    <source>
        <dbReference type="SAM" id="Phobius"/>
    </source>
</evidence>
<comment type="caution">
    <text evidence="3">The sequence shown here is derived from an EMBL/GenBank/DDBJ whole genome shotgun (WGS) entry which is preliminary data.</text>
</comment>
<protein>
    <submittedName>
        <fullName evidence="3">Uncharacterized protein</fullName>
    </submittedName>
</protein>
<keyword evidence="4" id="KW-1185">Reference proteome</keyword>
<feature type="compositionally biased region" description="Basic and acidic residues" evidence="1">
    <location>
        <begin position="178"/>
        <end position="204"/>
    </location>
</feature>
<keyword evidence="2" id="KW-0472">Membrane</keyword>
<gene>
    <name evidence="3" type="ORF">K431DRAFT_306619</name>
</gene>
<organism evidence="3 4">
    <name type="scientific">Polychaeton citri CBS 116435</name>
    <dbReference type="NCBI Taxonomy" id="1314669"/>
    <lineage>
        <taxon>Eukaryota</taxon>
        <taxon>Fungi</taxon>
        <taxon>Dikarya</taxon>
        <taxon>Ascomycota</taxon>
        <taxon>Pezizomycotina</taxon>
        <taxon>Dothideomycetes</taxon>
        <taxon>Dothideomycetidae</taxon>
        <taxon>Capnodiales</taxon>
        <taxon>Capnodiaceae</taxon>
        <taxon>Polychaeton</taxon>
    </lineage>
</organism>
<reference evidence="3" key="1">
    <citation type="journal article" date="2020" name="Stud. Mycol.">
        <title>101 Dothideomycetes genomes: a test case for predicting lifestyles and emergence of pathogens.</title>
        <authorList>
            <person name="Haridas S."/>
            <person name="Albert R."/>
            <person name="Binder M."/>
            <person name="Bloem J."/>
            <person name="Labutti K."/>
            <person name="Salamov A."/>
            <person name="Andreopoulos B."/>
            <person name="Baker S."/>
            <person name="Barry K."/>
            <person name="Bills G."/>
            <person name="Bluhm B."/>
            <person name="Cannon C."/>
            <person name="Castanera R."/>
            <person name="Culley D."/>
            <person name="Daum C."/>
            <person name="Ezra D."/>
            <person name="Gonzalez J."/>
            <person name="Henrissat B."/>
            <person name="Kuo A."/>
            <person name="Liang C."/>
            <person name="Lipzen A."/>
            <person name="Lutzoni F."/>
            <person name="Magnuson J."/>
            <person name="Mondo S."/>
            <person name="Nolan M."/>
            <person name="Ohm R."/>
            <person name="Pangilinan J."/>
            <person name="Park H.-J."/>
            <person name="Ramirez L."/>
            <person name="Alfaro M."/>
            <person name="Sun H."/>
            <person name="Tritt A."/>
            <person name="Yoshinaga Y."/>
            <person name="Zwiers L.-H."/>
            <person name="Turgeon B."/>
            <person name="Goodwin S."/>
            <person name="Spatafora J."/>
            <person name="Crous P."/>
            <person name="Grigoriev I."/>
        </authorList>
    </citation>
    <scope>NUCLEOTIDE SEQUENCE</scope>
    <source>
        <strain evidence="3">CBS 116435</strain>
    </source>
</reference>
<feature type="compositionally biased region" description="Acidic residues" evidence="1">
    <location>
        <begin position="139"/>
        <end position="148"/>
    </location>
</feature>
<keyword evidence="2" id="KW-0812">Transmembrane</keyword>
<accession>A0A9P4UMC0</accession>
<evidence type="ECO:0000313" key="4">
    <source>
        <dbReference type="Proteomes" id="UP000799441"/>
    </source>
</evidence>
<sequence>MPRVHATSLTATAIRYDRRHSNNTWIFDNNNSTIAGDTPGVKFLNKMAGFIDVFKALSVPALIAAVLYLTISFAILPLIRRHRQKYAQYAPIGNISATTTTIRDRVMDFLSRLIIPSLRRRHNVVDGSSDSRRGSNTGEDAEEAFGEEEGERMIGFSLNRRERGVGRGGTWVIAGGDSRSRRERDELDSQRRLSRELEEGFKDSSDEEEDEDDTAAHGSRVQ</sequence>
<dbReference type="EMBL" id="MU003836">
    <property type="protein sequence ID" value="KAF2717810.1"/>
    <property type="molecule type" value="Genomic_DNA"/>
</dbReference>